<evidence type="ECO:0000313" key="2">
    <source>
        <dbReference type="Proteomes" id="UP001500368"/>
    </source>
</evidence>
<name>A0ABP9G6Y1_9MICC</name>
<reference evidence="2" key="1">
    <citation type="journal article" date="2019" name="Int. J. Syst. Evol. Microbiol.">
        <title>The Global Catalogue of Microorganisms (GCM) 10K type strain sequencing project: providing services to taxonomists for standard genome sequencing and annotation.</title>
        <authorList>
            <consortium name="The Broad Institute Genomics Platform"/>
            <consortium name="The Broad Institute Genome Sequencing Center for Infectious Disease"/>
            <person name="Wu L."/>
            <person name="Ma J."/>
        </authorList>
    </citation>
    <scope>NUCLEOTIDE SEQUENCE [LARGE SCALE GENOMIC DNA]</scope>
    <source>
        <strain evidence="2">JCM 19129</strain>
    </source>
</reference>
<protein>
    <submittedName>
        <fullName evidence="1">Uncharacterized protein</fullName>
    </submittedName>
</protein>
<gene>
    <name evidence="1" type="ORF">GCM10025790_22090</name>
</gene>
<organism evidence="1 2">
    <name type="scientific">Nesterenkonia rhizosphaerae</name>
    <dbReference type="NCBI Taxonomy" id="1348272"/>
    <lineage>
        <taxon>Bacteria</taxon>
        <taxon>Bacillati</taxon>
        <taxon>Actinomycetota</taxon>
        <taxon>Actinomycetes</taxon>
        <taxon>Micrococcales</taxon>
        <taxon>Micrococcaceae</taxon>
        <taxon>Nesterenkonia</taxon>
    </lineage>
</organism>
<sequence>MKLKDLKAEASEKYALGERVQANLIAHRQRAAHVEKGTVSAEQLETAAMANFTGSPTVTFADLEAWESLTEAVRKTWRERTGATLNAAGFYVDRSQR</sequence>
<keyword evidence="2" id="KW-1185">Reference proteome</keyword>
<dbReference type="Proteomes" id="UP001500368">
    <property type="component" value="Unassembled WGS sequence"/>
</dbReference>
<comment type="caution">
    <text evidence="1">The sequence shown here is derived from an EMBL/GenBank/DDBJ whole genome shotgun (WGS) entry which is preliminary data.</text>
</comment>
<dbReference type="EMBL" id="BAABLW010000007">
    <property type="protein sequence ID" value="GAA4924439.1"/>
    <property type="molecule type" value="Genomic_DNA"/>
</dbReference>
<dbReference type="RefSeq" id="WP_345478063.1">
    <property type="nucleotide sequence ID" value="NZ_BAABLW010000007.1"/>
</dbReference>
<accession>A0ABP9G6Y1</accession>
<evidence type="ECO:0000313" key="1">
    <source>
        <dbReference type="EMBL" id="GAA4924439.1"/>
    </source>
</evidence>
<proteinExistence type="predicted"/>